<reference evidence="4 5" key="1">
    <citation type="submission" date="2021-12" db="EMBL/GenBank/DDBJ databases">
        <title>Sinirhodobacter sp. WL0062 is a bacterium isolated from seawater.</title>
        <authorList>
            <person name="Wang L."/>
            <person name="He W."/>
            <person name="Zhang D.-F."/>
        </authorList>
    </citation>
    <scope>NUCLEOTIDE SEQUENCE [LARGE SCALE GENOMIC DNA]</scope>
    <source>
        <strain evidence="4 5">WL0062</strain>
    </source>
</reference>
<feature type="compositionally biased region" description="Basic and acidic residues" evidence="2">
    <location>
        <begin position="1"/>
        <end position="10"/>
    </location>
</feature>
<dbReference type="Proteomes" id="UP001521181">
    <property type="component" value="Unassembled WGS sequence"/>
</dbReference>
<dbReference type="EMBL" id="JAJUOS010000010">
    <property type="protein sequence ID" value="MCE5974360.1"/>
    <property type="molecule type" value="Genomic_DNA"/>
</dbReference>
<gene>
    <name evidence="4" type="ORF">LZA78_12785</name>
</gene>
<dbReference type="Gene3D" id="1.10.287.1490">
    <property type="match status" value="1"/>
</dbReference>
<dbReference type="InterPro" id="IPR050445">
    <property type="entry name" value="Bact_polysacc_biosynth/exp"/>
</dbReference>
<evidence type="ECO:0000313" key="5">
    <source>
        <dbReference type="Proteomes" id="UP001521181"/>
    </source>
</evidence>
<comment type="caution">
    <text evidence="4">The sequence shown here is derived from an EMBL/GenBank/DDBJ whole genome shotgun (WGS) entry which is preliminary data.</text>
</comment>
<keyword evidence="5" id="KW-1185">Reference proteome</keyword>
<dbReference type="RefSeq" id="WP_233677328.1">
    <property type="nucleotide sequence ID" value="NZ_JAJUOS010000010.1"/>
</dbReference>
<dbReference type="PANTHER" id="PTHR32309">
    <property type="entry name" value="TYROSINE-PROTEIN KINASE"/>
    <property type="match status" value="1"/>
</dbReference>
<accession>A0ABS8Z359</accession>
<feature type="region of interest" description="Disordered" evidence="2">
    <location>
        <begin position="1"/>
        <end position="62"/>
    </location>
</feature>
<proteinExistence type="predicted"/>
<keyword evidence="3" id="KW-0472">Membrane</keyword>
<feature type="transmembrane region" description="Helical" evidence="3">
    <location>
        <begin position="194"/>
        <end position="217"/>
    </location>
</feature>
<protein>
    <submittedName>
        <fullName evidence="4">Capsule biosynthesis protein</fullName>
    </submittedName>
</protein>
<keyword evidence="3" id="KW-0812">Transmembrane</keyword>
<sequence>MTTNPKAEKYRIRRKPQPQAEAAPPPGLQPGADPAKLFEPQDDGFGDMGVAPAKPVAAAPSDISPADEIAAIEAEGLTGRQLRLARRTAQKHGVAAGSDFDAVRQLRRRGIDPFDRSGLMERMLPGKPAEAKGDDVPSGGGRSLAKMVLGRMSVPSVAPKPPPPPSNEVLGEAQRARAIMRLQRDIARRRQRRLVLLAVRLAFFVLLPTLLAGWYYFRVATPLYATKSAFIIQKADGVAGGSGFGGLLSGMSIGSSQDSVTVQAYLQSRDAMLRLDEEFGFKQHFSQPSIDALQRLDPDATNEQAYKAYKRNVKIGYDPTEGIVNLEVIAADPEVSRQFSEALISFAEEQVDALTSRLRDDQMKGALDGYADAEAKVLAAQEKVLTLQERVGILDPVSEAGRVMGQVATFEGQLQAKRLELDQLQDNPSPNQARVEGVKGDIDRLERRIIELRAQLTETTGGVESLAVVTGQLRIAEAELQTRQLMLSTAAQQMESARTAANKQVRYLEMGVRPVAPDEPTYPRAFENTLVAFLIFSGIYLMLSLTVAVLREQVSS</sequence>
<evidence type="ECO:0000313" key="4">
    <source>
        <dbReference type="EMBL" id="MCE5974360.1"/>
    </source>
</evidence>
<evidence type="ECO:0000256" key="1">
    <source>
        <dbReference type="SAM" id="Coils"/>
    </source>
</evidence>
<name>A0ABS8Z359_9RHOB</name>
<dbReference type="PANTHER" id="PTHR32309:SF13">
    <property type="entry name" value="FERRIC ENTEROBACTIN TRANSPORT PROTEIN FEPE"/>
    <property type="match status" value="1"/>
</dbReference>
<feature type="coiled-coil region" evidence="1">
    <location>
        <begin position="344"/>
        <end position="462"/>
    </location>
</feature>
<keyword evidence="1" id="KW-0175">Coiled coil</keyword>
<keyword evidence="3" id="KW-1133">Transmembrane helix</keyword>
<evidence type="ECO:0000256" key="2">
    <source>
        <dbReference type="SAM" id="MobiDB-lite"/>
    </source>
</evidence>
<feature type="compositionally biased region" description="Low complexity" evidence="2">
    <location>
        <begin position="50"/>
        <end position="60"/>
    </location>
</feature>
<feature type="transmembrane region" description="Helical" evidence="3">
    <location>
        <begin position="530"/>
        <end position="550"/>
    </location>
</feature>
<evidence type="ECO:0000256" key="3">
    <source>
        <dbReference type="SAM" id="Phobius"/>
    </source>
</evidence>
<feature type="region of interest" description="Disordered" evidence="2">
    <location>
        <begin position="117"/>
        <end position="140"/>
    </location>
</feature>
<organism evidence="4 5">
    <name type="scientific">Rhodobacter flavimaris</name>
    <dbReference type="NCBI Taxonomy" id="2907145"/>
    <lineage>
        <taxon>Bacteria</taxon>
        <taxon>Pseudomonadati</taxon>
        <taxon>Pseudomonadota</taxon>
        <taxon>Alphaproteobacteria</taxon>
        <taxon>Rhodobacterales</taxon>
        <taxon>Rhodobacter group</taxon>
        <taxon>Rhodobacter</taxon>
    </lineage>
</organism>